<dbReference type="InterPro" id="IPR050789">
    <property type="entry name" value="Diverse_Enzym_Activities"/>
</dbReference>
<dbReference type="PANTHER" id="PTHR43283:SF3">
    <property type="entry name" value="BETA-LACTAMASE FAMILY PROTEIN (AFU_ORTHOLOGUE AFUA_5G07500)"/>
    <property type="match status" value="1"/>
</dbReference>
<dbReference type="EMBL" id="WBMS02000016">
    <property type="protein sequence ID" value="MWA02955.1"/>
    <property type="molecule type" value="Genomic_DNA"/>
</dbReference>
<protein>
    <submittedName>
        <fullName evidence="2">Serine hydrolase</fullName>
    </submittedName>
</protein>
<name>A0A6I4MEI1_9ACTN</name>
<dbReference type="PANTHER" id="PTHR43283">
    <property type="entry name" value="BETA-LACTAMASE-RELATED"/>
    <property type="match status" value="1"/>
</dbReference>
<keyword evidence="2" id="KW-0378">Hydrolase</keyword>
<sequence>MVGEAVSSELRGADPDAAGLDEQALGRLSGKVSEDVKSGRYRAASFLVARGGMVGYRDHIGEVSPGRPARQDDIYLLMSLSKAFTAALVLRAVDEGRLGLDTRVADLVPGFGVRGKERVTVRHLLTHSGGTYSGFPPPPPLSMADAGDLGKNVQAVSGLPLAFTPGTQVVYNPWASYALLGQSLVNIDPRHRGFRQIAQDELFGPLGMDDTAFGLAVDEPRRVPVSVADTDGAVVQRAVFESLNTVMDDKAEHPAGGAFSTVDDVFRFAEALRRRGAGAGHRVMSQAMFDYAARNHTGDLRNGFWDFDCEARGIEPFPAKFTLLGGYVRGSGHHLTPFGHTASPRTFGAVGGGSTMWLVDPERDLTFVYCSAGFLEGLDHFVRLREVADLALAACVD</sequence>
<dbReference type="AlphaFoldDB" id="A0A6I4MEI1"/>
<proteinExistence type="predicted"/>
<dbReference type="GO" id="GO:0016787">
    <property type="term" value="F:hydrolase activity"/>
    <property type="evidence" value="ECO:0007669"/>
    <property type="project" value="UniProtKB-KW"/>
</dbReference>
<gene>
    <name evidence="2" type="ORF">F8568_021755</name>
</gene>
<reference evidence="2" key="1">
    <citation type="submission" date="2019-12" db="EMBL/GenBank/DDBJ databases">
        <title>Actinomadura physcomitrii sp. nov., a novel actinomycete isolated from moss [Physcomitrium sphaericum (Ludw) Fuernr].</title>
        <authorList>
            <person name="Zhuang X."/>
        </authorList>
    </citation>
    <scope>NUCLEOTIDE SEQUENCE [LARGE SCALE GENOMIC DNA]</scope>
    <source>
        <strain evidence="2">LD22</strain>
    </source>
</reference>
<feature type="domain" description="Beta-lactamase-related" evidence="1">
    <location>
        <begin position="31"/>
        <end position="390"/>
    </location>
</feature>
<organism evidence="2 3">
    <name type="scientific">Actinomadura physcomitrii</name>
    <dbReference type="NCBI Taxonomy" id="2650748"/>
    <lineage>
        <taxon>Bacteria</taxon>
        <taxon>Bacillati</taxon>
        <taxon>Actinomycetota</taxon>
        <taxon>Actinomycetes</taxon>
        <taxon>Streptosporangiales</taxon>
        <taxon>Thermomonosporaceae</taxon>
        <taxon>Actinomadura</taxon>
    </lineage>
</organism>
<dbReference type="InterPro" id="IPR001466">
    <property type="entry name" value="Beta-lactam-related"/>
</dbReference>
<comment type="caution">
    <text evidence="2">The sequence shown here is derived from an EMBL/GenBank/DDBJ whole genome shotgun (WGS) entry which is preliminary data.</text>
</comment>
<keyword evidence="3" id="KW-1185">Reference proteome</keyword>
<dbReference type="InterPro" id="IPR012338">
    <property type="entry name" value="Beta-lactam/transpept-like"/>
</dbReference>
<evidence type="ECO:0000259" key="1">
    <source>
        <dbReference type="Pfam" id="PF00144"/>
    </source>
</evidence>
<dbReference type="Pfam" id="PF00144">
    <property type="entry name" value="Beta-lactamase"/>
    <property type="match status" value="1"/>
</dbReference>
<dbReference type="SUPFAM" id="SSF56601">
    <property type="entry name" value="beta-lactamase/transpeptidase-like"/>
    <property type="match status" value="1"/>
</dbReference>
<evidence type="ECO:0000313" key="2">
    <source>
        <dbReference type="EMBL" id="MWA02955.1"/>
    </source>
</evidence>
<evidence type="ECO:0000313" key="3">
    <source>
        <dbReference type="Proteomes" id="UP000462055"/>
    </source>
</evidence>
<dbReference type="Gene3D" id="3.40.710.10">
    <property type="entry name" value="DD-peptidase/beta-lactamase superfamily"/>
    <property type="match status" value="1"/>
</dbReference>
<dbReference type="Proteomes" id="UP000462055">
    <property type="component" value="Unassembled WGS sequence"/>
</dbReference>
<accession>A0A6I4MEI1</accession>